<evidence type="ECO:0000256" key="1">
    <source>
        <dbReference type="ARBA" id="ARBA00004370"/>
    </source>
</evidence>
<evidence type="ECO:0000313" key="5">
    <source>
        <dbReference type="EMBL" id="PDZ19052.1"/>
    </source>
</evidence>
<evidence type="ECO:0000259" key="4">
    <source>
        <dbReference type="Pfam" id="PF01757"/>
    </source>
</evidence>
<keyword evidence="3" id="KW-0472">Membrane</keyword>
<feature type="transmembrane region" description="Helical" evidence="3">
    <location>
        <begin position="279"/>
        <end position="300"/>
    </location>
</feature>
<feature type="transmembrane region" description="Helical" evidence="3">
    <location>
        <begin position="248"/>
        <end position="267"/>
    </location>
</feature>
<dbReference type="EMBL" id="NVLX01000001">
    <property type="protein sequence ID" value="PDZ19052.1"/>
    <property type="molecule type" value="Genomic_DNA"/>
</dbReference>
<feature type="transmembrane region" description="Helical" evidence="3">
    <location>
        <begin position="209"/>
        <end position="228"/>
    </location>
</feature>
<feature type="domain" description="Acyltransferase 3" evidence="4">
    <location>
        <begin position="5"/>
        <end position="352"/>
    </location>
</feature>
<feature type="transmembrane region" description="Helical" evidence="3">
    <location>
        <begin position="185"/>
        <end position="203"/>
    </location>
</feature>
<feature type="transmembrane region" description="Helical" evidence="3">
    <location>
        <begin position="95"/>
        <end position="113"/>
    </location>
</feature>
<keyword evidence="5" id="KW-0808">Transferase</keyword>
<dbReference type="InterPro" id="IPR002656">
    <property type="entry name" value="Acyl_transf_3_dom"/>
</dbReference>
<dbReference type="Pfam" id="PF01757">
    <property type="entry name" value="Acyl_transf_3"/>
    <property type="match status" value="1"/>
</dbReference>
<comment type="caution">
    <text evidence="5">The sequence shown here is derived from an EMBL/GenBank/DDBJ whole genome shotgun (WGS) entry which is preliminary data.</text>
</comment>
<dbReference type="AlphaFoldDB" id="A0A2A7DGF6"/>
<feature type="transmembrane region" description="Helical" evidence="3">
    <location>
        <begin position="53"/>
        <end position="74"/>
    </location>
</feature>
<dbReference type="PANTHER" id="PTHR23028">
    <property type="entry name" value="ACETYLTRANSFERASE"/>
    <property type="match status" value="1"/>
</dbReference>
<organism evidence="5 6">
    <name type="scientific">Bacillus anthracis</name>
    <name type="common">anthrax bacterium</name>
    <dbReference type="NCBI Taxonomy" id="1392"/>
    <lineage>
        <taxon>Bacteria</taxon>
        <taxon>Bacillati</taxon>
        <taxon>Bacillota</taxon>
        <taxon>Bacilli</taxon>
        <taxon>Bacillales</taxon>
        <taxon>Bacillaceae</taxon>
        <taxon>Bacillus</taxon>
        <taxon>Bacillus cereus group</taxon>
    </lineage>
</organism>
<comment type="subcellular location">
    <subcellularLocation>
        <location evidence="1">Membrane</location>
    </subcellularLocation>
</comment>
<dbReference type="InterPro" id="IPR050879">
    <property type="entry name" value="Acyltransferase_3"/>
</dbReference>
<keyword evidence="3" id="KW-1133">Transmembrane helix</keyword>
<dbReference type="GO" id="GO:0016020">
    <property type="term" value="C:membrane"/>
    <property type="evidence" value="ECO:0007669"/>
    <property type="project" value="TreeGrafter"/>
</dbReference>
<proteinExistence type="inferred from homology"/>
<keyword evidence="5" id="KW-0012">Acyltransferase</keyword>
<name>A0A2A7DGF6_BACAN</name>
<dbReference type="Proteomes" id="UP000220192">
    <property type="component" value="Unassembled WGS sequence"/>
</dbReference>
<evidence type="ECO:0000313" key="6">
    <source>
        <dbReference type="Proteomes" id="UP000220192"/>
    </source>
</evidence>
<comment type="similarity">
    <text evidence="2">Belongs to the acyltransferase 3 family.</text>
</comment>
<feature type="transmembrane region" description="Helical" evidence="3">
    <location>
        <begin position="156"/>
        <end position="178"/>
    </location>
</feature>
<reference evidence="5 6" key="1">
    <citation type="submission" date="2017-09" db="EMBL/GenBank/DDBJ databases">
        <title>Large-scale bioinformatics analysis of Bacillus genomes uncovers conserved roles of natural products in bacterial physiology.</title>
        <authorList>
            <consortium name="Agbiome Team Llc"/>
            <person name="Bleich R.M."/>
            <person name="Grubbs K.J."/>
            <person name="Santa Maria K.C."/>
            <person name="Allen S.E."/>
            <person name="Farag S."/>
            <person name="Shank E.A."/>
            <person name="Bowers A."/>
        </authorList>
    </citation>
    <scope>NUCLEOTIDE SEQUENCE [LARGE SCALE GENOMIC DNA]</scope>
    <source>
        <strain evidence="5 6">AFS095574</strain>
    </source>
</reference>
<protein>
    <submittedName>
        <fullName evidence="5">Acyltransferase</fullName>
    </submittedName>
</protein>
<feature type="transmembrane region" description="Helical" evidence="3">
    <location>
        <begin position="312"/>
        <end position="331"/>
    </location>
</feature>
<dbReference type="GO" id="GO:0009103">
    <property type="term" value="P:lipopolysaccharide biosynthetic process"/>
    <property type="evidence" value="ECO:0007669"/>
    <property type="project" value="TreeGrafter"/>
</dbReference>
<dbReference type="GO" id="GO:0016747">
    <property type="term" value="F:acyltransferase activity, transferring groups other than amino-acyl groups"/>
    <property type="evidence" value="ECO:0007669"/>
    <property type="project" value="InterPro"/>
</dbReference>
<feature type="transmembrane region" description="Helical" evidence="3">
    <location>
        <begin position="337"/>
        <end position="359"/>
    </location>
</feature>
<keyword evidence="3" id="KW-0812">Transmembrane</keyword>
<accession>A0A2A7DGF6</accession>
<sequence length="397" mass="45999">MNRYEELDSIRGISSLVVMIGHHLMIFSVFQNYSYEDNKPFVMYLLKETPARLIFSSGNESVIIFFVLSGFVLYRSIQNNYDSYVPFLLKRICRIYIPYIVAILIAILCQTTMSEYGIPYLSEWFNRSWTIESSLSLIVQHILLVGKYNTDAYNGVIWSLVHEMRISIIFPLVLMVCLRKTLRDSLLTLFSFSICSVVILLLFHSSLTLTSYALTLHYTVLFLLGALVAKYKNNLIVFYSNRTKNEKIAWFLFAVLLYMYEGLVGEINLLNNFIFRDYVVAISACLFVILSLSVSTLSSLLRNKYLLYLGKISYSLYLYHIISLFSLIYMLHEILPLPIILIFSLVFSFILAMLSYIFVEKFAFRVGKYVTKQANRKKKGLSVKNDVQNMNQTKAVK</sequence>
<dbReference type="PANTHER" id="PTHR23028:SF53">
    <property type="entry name" value="ACYL_TRANSF_3 DOMAIN-CONTAINING PROTEIN"/>
    <property type="match status" value="1"/>
</dbReference>
<evidence type="ECO:0000256" key="3">
    <source>
        <dbReference type="SAM" id="Phobius"/>
    </source>
</evidence>
<evidence type="ECO:0000256" key="2">
    <source>
        <dbReference type="ARBA" id="ARBA00007400"/>
    </source>
</evidence>
<feature type="transmembrane region" description="Helical" evidence="3">
    <location>
        <begin position="12"/>
        <end position="33"/>
    </location>
</feature>
<dbReference type="RefSeq" id="WP_097840405.1">
    <property type="nucleotide sequence ID" value="NZ_NVLX01000001.1"/>
</dbReference>
<gene>
    <name evidence="5" type="ORF">CON16_00495</name>
</gene>